<dbReference type="AlphaFoldDB" id="A0A4Y2E557"/>
<evidence type="ECO:0000313" key="1">
    <source>
        <dbReference type="EMBL" id="GBM24280.1"/>
    </source>
</evidence>
<comment type="caution">
    <text evidence="1">The sequence shown here is derived from an EMBL/GenBank/DDBJ whole genome shotgun (WGS) entry which is preliminary data.</text>
</comment>
<accession>A0A4Y2E557</accession>
<sequence length="116" mass="13602">MTSAPPRPESWIRHWTELIQIDKLNNNNYASEMKDIKFVLMDKNVRRITDGSEVAPDENLFPKEYNESQVRRNKVHATIYLSIEKEFRILISEVDAMVPKYGGSYISISDRILEQE</sequence>
<gene>
    <name evidence="2" type="ORF">AVEN_129372_1</name>
    <name evidence="1" type="ORF">AVEN_186055_1</name>
</gene>
<name>A0A4Y2E557_ARAVE</name>
<dbReference type="EMBL" id="BGPR01091669">
    <property type="protein sequence ID" value="GBM24280.1"/>
    <property type="molecule type" value="Genomic_DNA"/>
</dbReference>
<reference evidence="1 3" key="1">
    <citation type="journal article" date="2019" name="Sci. Rep.">
        <title>Orb-weaving spider Araneus ventricosus genome elucidates the spidroin gene catalogue.</title>
        <authorList>
            <person name="Kono N."/>
            <person name="Nakamura H."/>
            <person name="Ohtoshi R."/>
            <person name="Moran D.A.P."/>
            <person name="Shinohara A."/>
            <person name="Yoshida Y."/>
            <person name="Fujiwara M."/>
            <person name="Mori M."/>
            <person name="Tomita M."/>
            <person name="Arakawa K."/>
        </authorList>
    </citation>
    <scope>NUCLEOTIDE SEQUENCE [LARGE SCALE GENOMIC DNA]</scope>
</reference>
<evidence type="ECO:0000313" key="2">
    <source>
        <dbReference type="EMBL" id="GBO46808.1"/>
    </source>
</evidence>
<dbReference type="OrthoDB" id="6465345at2759"/>
<protein>
    <submittedName>
        <fullName evidence="1">Uncharacterized protein</fullName>
    </submittedName>
</protein>
<dbReference type="Proteomes" id="UP000499080">
    <property type="component" value="Unassembled WGS sequence"/>
</dbReference>
<evidence type="ECO:0000313" key="3">
    <source>
        <dbReference type="Proteomes" id="UP000499080"/>
    </source>
</evidence>
<dbReference type="EMBL" id="BGPR01074718">
    <property type="protein sequence ID" value="GBO46808.1"/>
    <property type="molecule type" value="Genomic_DNA"/>
</dbReference>
<organism evidence="1 3">
    <name type="scientific">Araneus ventricosus</name>
    <name type="common">Orbweaver spider</name>
    <name type="synonym">Epeira ventricosa</name>
    <dbReference type="NCBI Taxonomy" id="182803"/>
    <lineage>
        <taxon>Eukaryota</taxon>
        <taxon>Metazoa</taxon>
        <taxon>Ecdysozoa</taxon>
        <taxon>Arthropoda</taxon>
        <taxon>Chelicerata</taxon>
        <taxon>Arachnida</taxon>
        <taxon>Araneae</taxon>
        <taxon>Araneomorphae</taxon>
        <taxon>Entelegynae</taxon>
        <taxon>Araneoidea</taxon>
        <taxon>Araneidae</taxon>
        <taxon>Araneus</taxon>
    </lineage>
</organism>
<keyword evidence="3" id="KW-1185">Reference proteome</keyword>
<proteinExistence type="predicted"/>